<gene>
    <name evidence="1" type="ORF">OPT61_g2732</name>
</gene>
<sequence length="257" mass="29542">MSLFPRFTQEFAPIFRLFDEYDRQAFHDVDRQFQSIRSFTPKFDVKETKEAYELHGELPGIEQKNVNIEWTDNNTLTISGKHEHVREEGQRPTAIESGEEQKKIESHQPTVEDESTESSNKDTQVAKQPEQQQVAKEQPKHKYWVSERSVGSFHRSFAFPARVDQDAVKASLKNGILSIVVPKATAPQSRKVNIDWLRGNDWINFRIIVPQAPDDSYTEVPIVSDDERSDDMDDDTGESDDGQLLTMFDLVLDDVDV</sequence>
<evidence type="ECO:0000313" key="1">
    <source>
        <dbReference type="EMBL" id="KAJ8115663.1"/>
    </source>
</evidence>
<dbReference type="Proteomes" id="UP001153331">
    <property type="component" value="Unassembled WGS sequence"/>
</dbReference>
<protein>
    <submittedName>
        <fullName evidence="1">Uncharacterized protein</fullName>
    </submittedName>
</protein>
<keyword evidence="2" id="KW-1185">Reference proteome</keyword>
<proteinExistence type="predicted"/>
<accession>A0ACC2IKL5</accession>
<comment type="caution">
    <text evidence="1">The sequence shown here is derived from an EMBL/GenBank/DDBJ whole genome shotgun (WGS) entry which is preliminary data.</text>
</comment>
<evidence type="ECO:0000313" key="2">
    <source>
        <dbReference type="Proteomes" id="UP001153331"/>
    </source>
</evidence>
<organism evidence="1 2">
    <name type="scientific">Boeremia exigua</name>
    <dbReference type="NCBI Taxonomy" id="749465"/>
    <lineage>
        <taxon>Eukaryota</taxon>
        <taxon>Fungi</taxon>
        <taxon>Dikarya</taxon>
        <taxon>Ascomycota</taxon>
        <taxon>Pezizomycotina</taxon>
        <taxon>Dothideomycetes</taxon>
        <taxon>Pleosporomycetidae</taxon>
        <taxon>Pleosporales</taxon>
        <taxon>Pleosporineae</taxon>
        <taxon>Didymellaceae</taxon>
        <taxon>Boeremia</taxon>
    </lineage>
</organism>
<dbReference type="EMBL" id="JAPHNI010000128">
    <property type="protein sequence ID" value="KAJ8115663.1"/>
    <property type="molecule type" value="Genomic_DNA"/>
</dbReference>
<reference evidence="1" key="1">
    <citation type="submission" date="2022-11" db="EMBL/GenBank/DDBJ databases">
        <title>Genome Sequence of Boeremia exigua.</title>
        <authorList>
            <person name="Buettner E."/>
        </authorList>
    </citation>
    <scope>NUCLEOTIDE SEQUENCE</scope>
    <source>
        <strain evidence="1">CU02</strain>
    </source>
</reference>
<name>A0ACC2IKL5_9PLEO</name>